<sequence length="39" mass="4347">MKNAQHLVKSLVCQRGGTYHALQVNYCIHVARTLPAHTS</sequence>
<proteinExistence type="predicted"/>
<keyword evidence="2" id="KW-1185">Reference proteome</keyword>
<evidence type="ECO:0000313" key="2">
    <source>
        <dbReference type="Proteomes" id="UP000009096"/>
    </source>
</evidence>
<dbReference type="AlphaFoldDB" id="W7LJX5"/>
<dbReference type="EMBL" id="CM000583">
    <property type="protein sequence ID" value="EWG38781.1"/>
    <property type="molecule type" value="Genomic_DNA"/>
</dbReference>
<dbReference type="VEuPathDB" id="FungiDB:FVEG_14954"/>
<protein>
    <submittedName>
        <fullName evidence="1">Uncharacterized protein</fullName>
    </submittedName>
</protein>
<dbReference type="Proteomes" id="UP000009096">
    <property type="component" value="Chromosome 6"/>
</dbReference>
<dbReference type="GeneID" id="30071830"/>
<reference evidence="1 2" key="1">
    <citation type="journal article" date="2010" name="Nature">
        <title>Comparative genomics reveals mobile pathogenicity chromosomes in Fusarium.</title>
        <authorList>
            <person name="Ma L.J."/>
            <person name="van der Does H.C."/>
            <person name="Borkovich K.A."/>
            <person name="Coleman J.J."/>
            <person name="Daboussi M.J."/>
            <person name="Di Pietro A."/>
            <person name="Dufresne M."/>
            <person name="Freitag M."/>
            <person name="Grabherr M."/>
            <person name="Henrissat B."/>
            <person name="Houterman P.M."/>
            <person name="Kang S."/>
            <person name="Shim W.B."/>
            <person name="Woloshuk C."/>
            <person name="Xie X."/>
            <person name="Xu J.R."/>
            <person name="Antoniw J."/>
            <person name="Baker S.E."/>
            <person name="Bluhm B.H."/>
            <person name="Breakspear A."/>
            <person name="Brown D.W."/>
            <person name="Butchko R.A."/>
            <person name="Chapman S."/>
            <person name="Coulson R."/>
            <person name="Coutinho P.M."/>
            <person name="Danchin E.G."/>
            <person name="Diener A."/>
            <person name="Gale L.R."/>
            <person name="Gardiner D.M."/>
            <person name="Goff S."/>
            <person name="Hammond-Kosack K.E."/>
            <person name="Hilburn K."/>
            <person name="Hua-Van A."/>
            <person name="Jonkers W."/>
            <person name="Kazan K."/>
            <person name="Kodira C.D."/>
            <person name="Koehrsen M."/>
            <person name="Kumar L."/>
            <person name="Lee Y.H."/>
            <person name="Li L."/>
            <person name="Manners J.M."/>
            <person name="Miranda-Saavedra D."/>
            <person name="Mukherjee M."/>
            <person name="Park G."/>
            <person name="Park J."/>
            <person name="Park S.Y."/>
            <person name="Proctor R.H."/>
            <person name="Regev A."/>
            <person name="Ruiz-Roldan M.C."/>
            <person name="Sain D."/>
            <person name="Sakthikumar S."/>
            <person name="Sykes S."/>
            <person name="Schwartz D.C."/>
            <person name="Turgeon B.G."/>
            <person name="Wapinski I."/>
            <person name="Yoder O."/>
            <person name="Young S."/>
            <person name="Zeng Q."/>
            <person name="Zhou S."/>
            <person name="Galagan J."/>
            <person name="Cuomo C.A."/>
            <person name="Kistler H.C."/>
            <person name="Rep M."/>
        </authorList>
    </citation>
    <scope>NUCLEOTIDE SEQUENCE [LARGE SCALE GENOMIC DNA]</scope>
    <source>
        <strain evidence="2">M3125 / FGSC 7600</strain>
    </source>
</reference>
<dbReference type="RefSeq" id="XP_018744972.1">
    <property type="nucleotide sequence ID" value="XM_018903993.1"/>
</dbReference>
<gene>
    <name evidence="1" type="ORF">FVEG_14954</name>
</gene>
<accession>W7LJX5</accession>
<organism evidence="1 2">
    <name type="scientific">Gibberella moniliformis (strain M3125 / FGSC 7600)</name>
    <name type="common">Maize ear and stalk rot fungus</name>
    <name type="synonym">Fusarium verticillioides</name>
    <dbReference type="NCBI Taxonomy" id="334819"/>
    <lineage>
        <taxon>Eukaryota</taxon>
        <taxon>Fungi</taxon>
        <taxon>Dikarya</taxon>
        <taxon>Ascomycota</taxon>
        <taxon>Pezizomycotina</taxon>
        <taxon>Sordariomycetes</taxon>
        <taxon>Hypocreomycetidae</taxon>
        <taxon>Hypocreales</taxon>
        <taxon>Nectriaceae</taxon>
        <taxon>Fusarium</taxon>
        <taxon>Fusarium fujikuroi species complex</taxon>
    </lineage>
</organism>
<dbReference type="KEGG" id="fvr:FVEG_14954"/>
<dbReference type="EMBL" id="DS022243">
    <property type="protein sequence ID" value="EWG38781.1"/>
    <property type="molecule type" value="Genomic_DNA"/>
</dbReference>
<evidence type="ECO:0000313" key="1">
    <source>
        <dbReference type="EMBL" id="EWG38781.1"/>
    </source>
</evidence>
<name>W7LJX5_GIBM7</name>